<dbReference type="SMART" id="SM00225">
    <property type="entry name" value="BTB"/>
    <property type="match status" value="1"/>
</dbReference>
<dbReference type="PROSITE" id="PS50097">
    <property type="entry name" value="BTB"/>
    <property type="match status" value="1"/>
</dbReference>
<keyword evidence="3" id="KW-1185">Reference proteome</keyword>
<dbReference type="InterPro" id="IPR000210">
    <property type="entry name" value="BTB/POZ_dom"/>
</dbReference>
<protein>
    <recommendedName>
        <fullName evidence="1">BTB domain-containing protein</fullName>
    </recommendedName>
</protein>
<dbReference type="SMART" id="SM00875">
    <property type="entry name" value="BACK"/>
    <property type="match status" value="1"/>
</dbReference>
<dbReference type="STRING" id="1890364.A0A2P6MRV4"/>
<dbReference type="InterPro" id="IPR011333">
    <property type="entry name" value="SKP1/BTB/POZ_sf"/>
</dbReference>
<dbReference type="Gene3D" id="1.25.40.420">
    <property type="match status" value="1"/>
</dbReference>
<dbReference type="InParanoid" id="A0A2P6MRV4"/>
<evidence type="ECO:0000313" key="2">
    <source>
        <dbReference type="EMBL" id="PRP74406.1"/>
    </source>
</evidence>
<feature type="domain" description="BTB" evidence="1">
    <location>
        <begin position="29"/>
        <end position="105"/>
    </location>
</feature>
<accession>A0A2P6MRV4</accession>
<dbReference type="Pfam" id="PF00651">
    <property type="entry name" value="BTB"/>
    <property type="match status" value="1"/>
</dbReference>
<comment type="caution">
    <text evidence="2">The sequence shown here is derived from an EMBL/GenBank/DDBJ whole genome shotgun (WGS) entry which is preliminary data.</text>
</comment>
<dbReference type="Gene3D" id="3.30.710.10">
    <property type="entry name" value="Potassium Channel Kv1.1, Chain A"/>
    <property type="match status" value="1"/>
</dbReference>
<reference evidence="2 3" key="1">
    <citation type="journal article" date="2018" name="Genome Biol. Evol.">
        <title>Multiple Roots of Fruiting Body Formation in Amoebozoa.</title>
        <authorList>
            <person name="Hillmann F."/>
            <person name="Forbes G."/>
            <person name="Novohradska S."/>
            <person name="Ferling I."/>
            <person name="Riege K."/>
            <person name="Groth M."/>
            <person name="Westermann M."/>
            <person name="Marz M."/>
            <person name="Spaller T."/>
            <person name="Winckler T."/>
            <person name="Schaap P."/>
            <person name="Glockner G."/>
        </authorList>
    </citation>
    <scope>NUCLEOTIDE SEQUENCE [LARGE SCALE GENOMIC DNA]</scope>
    <source>
        <strain evidence="2 3">Jena</strain>
    </source>
</reference>
<evidence type="ECO:0000313" key="3">
    <source>
        <dbReference type="Proteomes" id="UP000241769"/>
    </source>
</evidence>
<dbReference type="EMBL" id="MDYQ01000464">
    <property type="protein sequence ID" value="PRP74406.1"/>
    <property type="molecule type" value="Genomic_DNA"/>
</dbReference>
<dbReference type="Proteomes" id="UP000241769">
    <property type="component" value="Unassembled WGS sequence"/>
</dbReference>
<gene>
    <name evidence="2" type="ORF">PROFUN_10304</name>
</gene>
<sequence>MQNEDDTITLEPIASSKLALPALNNVQMSDVIFHVGVNKVAVYAHSIILSLQSEYFKALLYGPWSSAVSKNQQGNARCISLPEDDPEVFRRVVGFMYGEEVTMPTHYLFEVALSSKKYQISALETECERCLIRLMDIENACSMLNFALRCSMSQLEEESIEFICRNGDDILPYPRHLSCLDKEGMSLILERDELCIESEVKLFTVVVRWAQTKVGETIDPVCHTNSTVLKIDNPRTLYPLVSIMFGLIRFEQMTKKEMMEEIAPLGLVPSSLLEAAVQRQHREDVKIYERCYTKMNEEMSRAEKCSHCDTLFTSRSEHDFCDGSFFHPGYYCVFRNRWNCCDTTSQNGQGCTGRFHQWTPLNNCPTESTSLRYPATTHGGMDIVGFRTI</sequence>
<dbReference type="InterPro" id="IPR011705">
    <property type="entry name" value="BACK"/>
</dbReference>
<proteinExistence type="predicted"/>
<dbReference type="SUPFAM" id="SSF54695">
    <property type="entry name" value="POZ domain"/>
    <property type="match status" value="1"/>
</dbReference>
<dbReference type="AlphaFoldDB" id="A0A2P6MRV4"/>
<evidence type="ECO:0000259" key="1">
    <source>
        <dbReference type="PROSITE" id="PS50097"/>
    </source>
</evidence>
<dbReference type="PANTHER" id="PTHR45774:SF3">
    <property type="entry name" value="BTB (POZ) DOMAIN-CONTAINING 2B-RELATED"/>
    <property type="match status" value="1"/>
</dbReference>
<name>A0A2P6MRV4_9EUKA</name>
<dbReference type="Pfam" id="PF07707">
    <property type="entry name" value="BACK"/>
    <property type="match status" value="1"/>
</dbReference>
<dbReference type="OrthoDB" id="6101996at2759"/>
<dbReference type="PANTHER" id="PTHR45774">
    <property type="entry name" value="BTB/POZ DOMAIN-CONTAINING"/>
    <property type="match status" value="1"/>
</dbReference>
<organism evidence="2 3">
    <name type="scientific">Planoprotostelium fungivorum</name>
    <dbReference type="NCBI Taxonomy" id="1890364"/>
    <lineage>
        <taxon>Eukaryota</taxon>
        <taxon>Amoebozoa</taxon>
        <taxon>Evosea</taxon>
        <taxon>Variosea</taxon>
        <taxon>Cavosteliida</taxon>
        <taxon>Cavosteliaceae</taxon>
        <taxon>Planoprotostelium</taxon>
    </lineage>
</organism>